<dbReference type="AlphaFoldDB" id="A0A366DRC2"/>
<name>A0A366DRC2_9BACI</name>
<gene>
    <name evidence="1" type="ORF">DES48_1189</name>
</gene>
<keyword evidence="2" id="KW-1185">Reference proteome</keyword>
<reference evidence="1 2" key="1">
    <citation type="submission" date="2018-06" db="EMBL/GenBank/DDBJ databases">
        <title>Genomic Encyclopedia of Type Strains, Phase IV (KMG-IV): sequencing the most valuable type-strain genomes for metagenomic binning, comparative biology and taxonomic classification.</title>
        <authorList>
            <person name="Goeker M."/>
        </authorList>
    </citation>
    <scope>NUCLEOTIDE SEQUENCE [LARGE SCALE GENOMIC DNA]</scope>
    <source>
        <strain evidence="1 2">DSM 15140</strain>
    </source>
</reference>
<organism evidence="1 2">
    <name type="scientific">Paraliobacillus ryukyuensis</name>
    <dbReference type="NCBI Taxonomy" id="200904"/>
    <lineage>
        <taxon>Bacteria</taxon>
        <taxon>Bacillati</taxon>
        <taxon>Bacillota</taxon>
        <taxon>Bacilli</taxon>
        <taxon>Bacillales</taxon>
        <taxon>Bacillaceae</taxon>
        <taxon>Paraliobacillus</taxon>
    </lineage>
</organism>
<dbReference type="EMBL" id="QNRI01000018">
    <property type="protein sequence ID" value="RBO92029.1"/>
    <property type="molecule type" value="Genomic_DNA"/>
</dbReference>
<evidence type="ECO:0000313" key="2">
    <source>
        <dbReference type="Proteomes" id="UP000252254"/>
    </source>
</evidence>
<evidence type="ECO:0000313" key="1">
    <source>
        <dbReference type="EMBL" id="RBO92029.1"/>
    </source>
</evidence>
<protein>
    <submittedName>
        <fullName evidence="1">Uncharacterized protein</fullName>
    </submittedName>
</protein>
<proteinExistence type="predicted"/>
<accession>A0A366DRC2</accession>
<comment type="caution">
    <text evidence="1">The sequence shown here is derived from an EMBL/GenBank/DDBJ whole genome shotgun (WGS) entry which is preliminary data.</text>
</comment>
<dbReference type="Proteomes" id="UP000252254">
    <property type="component" value="Unassembled WGS sequence"/>
</dbReference>
<dbReference type="STRING" id="200904.GCA_900168775_01429"/>
<sequence length="36" mass="4273">MNKYNSVHSFYNIAETIADKSKRIWKGRGESFETYT</sequence>